<sequence length="117" mass="13317">MASRWRVWSGEAHVDSYPKEVEKERAVQERLKFIPVDHSHSWEEFHEFIKNRTHSLSPYLNELINKDKSVASSSGLGRAQLLTCYVDRPAKRPGGLAQPRDVVTVQSVVNVNWSSAS</sequence>
<dbReference type="AlphaFoldDB" id="A0A1X7TQ63"/>
<proteinExistence type="predicted"/>
<organism evidence="1">
    <name type="scientific">Amphimedon queenslandica</name>
    <name type="common">Sponge</name>
    <dbReference type="NCBI Taxonomy" id="400682"/>
    <lineage>
        <taxon>Eukaryota</taxon>
        <taxon>Metazoa</taxon>
        <taxon>Porifera</taxon>
        <taxon>Demospongiae</taxon>
        <taxon>Heteroscleromorpha</taxon>
        <taxon>Haplosclerida</taxon>
        <taxon>Niphatidae</taxon>
        <taxon>Amphimedon</taxon>
    </lineage>
</organism>
<dbReference type="InParanoid" id="A0A1X7TQ63"/>
<reference evidence="1" key="1">
    <citation type="submission" date="2017-05" db="UniProtKB">
        <authorList>
            <consortium name="EnsemblMetazoa"/>
        </authorList>
    </citation>
    <scope>IDENTIFICATION</scope>
</reference>
<evidence type="ECO:0000313" key="1">
    <source>
        <dbReference type="EnsemblMetazoa" id="Aqu2.1.16941_001"/>
    </source>
</evidence>
<name>A0A1X7TQ63_AMPQE</name>
<protein>
    <submittedName>
        <fullName evidence="1">Uncharacterized protein</fullName>
    </submittedName>
</protein>
<dbReference type="EnsemblMetazoa" id="Aqu2.1.16941_001">
    <property type="protein sequence ID" value="Aqu2.1.16941_001"/>
    <property type="gene ID" value="Aqu2.1.16941"/>
</dbReference>
<accession>A0A1X7TQ63</accession>